<gene>
    <name evidence="2" type="ORF">IMZ08_17110</name>
</gene>
<protein>
    <submittedName>
        <fullName evidence="2">Uncharacterized protein</fullName>
    </submittedName>
</protein>
<evidence type="ECO:0000313" key="2">
    <source>
        <dbReference type="EMBL" id="MBE4909755.1"/>
    </source>
</evidence>
<comment type="caution">
    <text evidence="2">The sequence shown here is derived from an EMBL/GenBank/DDBJ whole genome shotgun (WGS) entry which is preliminary data.</text>
</comment>
<keyword evidence="1" id="KW-0812">Transmembrane</keyword>
<dbReference type="EMBL" id="JADCLJ010000024">
    <property type="protein sequence ID" value="MBE4909755.1"/>
    <property type="molecule type" value="Genomic_DNA"/>
</dbReference>
<sequence length="206" mass="22892">MHQWSSRFKKYLYNDLTNDTLKYYEAYSKTTRLVIGAMLATLAAIFQSAGVFSGIGYTLSVLTTLPIVVSTIISIKNGLLTYLLTIFLLTIIQPSELFVFPFTTGLLGLSLGIGLRYFKNRLVVVSIGSLSLSVGILILLYGIKFPILGPAVSSTIDGVIMLYIVLFTFFYSLIWMLISTYGLGMMNKVFLRRTSSELCGEKITKN</sequence>
<feature type="transmembrane region" description="Helical" evidence="1">
    <location>
        <begin position="163"/>
        <end position="183"/>
    </location>
</feature>
<name>A0ABR9QML9_9BACI</name>
<reference evidence="2 3" key="1">
    <citation type="submission" date="2020-10" db="EMBL/GenBank/DDBJ databases">
        <title>Bacillus sp. HD4P25, an endophyte from a halophyte.</title>
        <authorList>
            <person name="Sun J.-Q."/>
        </authorList>
    </citation>
    <scope>NUCLEOTIDE SEQUENCE [LARGE SCALE GENOMIC DNA]</scope>
    <source>
        <strain evidence="2 3">YIM 93174</strain>
    </source>
</reference>
<evidence type="ECO:0000313" key="3">
    <source>
        <dbReference type="Proteomes" id="UP001516662"/>
    </source>
</evidence>
<feature type="transmembrane region" description="Helical" evidence="1">
    <location>
        <begin position="98"/>
        <end position="115"/>
    </location>
</feature>
<keyword evidence="3" id="KW-1185">Reference proteome</keyword>
<feature type="transmembrane region" description="Helical" evidence="1">
    <location>
        <begin position="67"/>
        <end position="92"/>
    </location>
</feature>
<proteinExistence type="predicted"/>
<keyword evidence="1" id="KW-0472">Membrane</keyword>
<keyword evidence="1" id="KW-1133">Transmembrane helix</keyword>
<accession>A0ABR9QML9</accession>
<organism evidence="2 3">
    <name type="scientific">Litchfieldia luteola</name>
    <dbReference type="NCBI Taxonomy" id="682179"/>
    <lineage>
        <taxon>Bacteria</taxon>
        <taxon>Bacillati</taxon>
        <taxon>Bacillota</taxon>
        <taxon>Bacilli</taxon>
        <taxon>Bacillales</taxon>
        <taxon>Bacillaceae</taxon>
        <taxon>Litchfieldia</taxon>
    </lineage>
</organism>
<evidence type="ECO:0000256" key="1">
    <source>
        <dbReference type="SAM" id="Phobius"/>
    </source>
</evidence>
<feature type="transmembrane region" description="Helical" evidence="1">
    <location>
        <begin position="122"/>
        <end position="143"/>
    </location>
</feature>
<dbReference type="RefSeq" id="WP_193538727.1">
    <property type="nucleotide sequence ID" value="NZ_JADCLJ010000024.1"/>
</dbReference>
<feature type="transmembrane region" description="Helical" evidence="1">
    <location>
        <begin position="33"/>
        <end position="55"/>
    </location>
</feature>
<dbReference type="Proteomes" id="UP001516662">
    <property type="component" value="Unassembled WGS sequence"/>
</dbReference>